<dbReference type="EMBL" id="JANPWB010000008">
    <property type="protein sequence ID" value="KAJ1162856.1"/>
    <property type="molecule type" value="Genomic_DNA"/>
</dbReference>
<evidence type="ECO:0000313" key="2">
    <source>
        <dbReference type="EMBL" id="KAJ1162856.1"/>
    </source>
</evidence>
<evidence type="ECO:0000313" key="3">
    <source>
        <dbReference type="Proteomes" id="UP001066276"/>
    </source>
</evidence>
<comment type="caution">
    <text evidence="2">The sequence shown here is derived from an EMBL/GenBank/DDBJ whole genome shotgun (WGS) entry which is preliminary data.</text>
</comment>
<proteinExistence type="predicted"/>
<protein>
    <submittedName>
        <fullName evidence="2">Uncharacterized protein</fullName>
    </submittedName>
</protein>
<feature type="compositionally biased region" description="Basic and acidic residues" evidence="1">
    <location>
        <begin position="133"/>
        <end position="144"/>
    </location>
</feature>
<organism evidence="2 3">
    <name type="scientific">Pleurodeles waltl</name>
    <name type="common">Iberian ribbed newt</name>
    <dbReference type="NCBI Taxonomy" id="8319"/>
    <lineage>
        <taxon>Eukaryota</taxon>
        <taxon>Metazoa</taxon>
        <taxon>Chordata</taxon>
        <taxon>Craniata</taxon>
        <taxon>Vertebrata</taxon>
        <taxon>Euteleostomi</taxon>
        <taxon>Amphibia</taxon>
        <taxon>Batrachia</taxon>
        <taxon>Caudata</taxon>
        <taxon>Salamandroidea</taxon>
        <taxon>Salamandridae</taxon>
        <taxon>Pleurodelinae</taxon>
        <taxon>Pleurodeles</taxon>
    </lineage>
</organism>
<keyword evidence="3" id="KW-1185">Reference proteome</keyword>
<gene>
    <name evidence="2" type="ORF">NDU88_003321</name>
</gene>
<name>A0AAV7SDC1_PLEWA</name>
<evidence type="ECO:0000256" key="1">
    <source>
        <dbReference type="SAM" id="MobiDB-lite"/>
    </source>
</evidence>
<dbReference type="Proteomes" id="UP001066276">
    <property type="component" value="Chromosome 4_2"/>
</dbReference>
<feature type="region of interest" description="Disordered" evidence="1">
    <location>
        <begin position="125"/>
        <end position="158"/>
    </location>
</feature>
<dbReference type="AlphaFoldDB" id="A0AAV7SDC1"/>
<reference evidence="2" key="1">
    <citation type="journal article" date="2022" name="bioRxiv">
        <title>Sequencing and chromosome-scale assembly of the giantPleurodeles waltlgenome.</title>
        <authorList>
            <person name="Brown T."/>
            <person name="Elewa A."/>
            <person name="Iarovenko S."/>
            <person name="Subramanian E."/>
            <person name="Araus A.J."/>
            <person name="Petzold A."/>
            <person name="Susuki M."/>
            <person name="Suzuki K.-i.T."/>
            <person name="Hayashi T."/>
            <person name="Toyoda A."/>
            <person name="Oliveira C."/>
            <person name="Osipova E."/>
            <person name="Leigh N.D."/>
            <person name="Simon A."/>
            <person name="Yun M.H."/>
        </authorList>
    </citation>
    <scope>NUCLEOTIDE SEQUENCE</scope>
    <source>
        <strain evidence="2">20211129_DDA</strain>
        <tissue evidence="2">Liver</tissue>
    </source>
</reference>
<accession>A0AAV7SDC1</accession>
<sequence>MELLVELHSRAAITVIGVATQPTLPSLLHPEHFETRQIKELSPELGISNPGSARALVRDPVTASYPSQAGKIFPGLQVLVLGTLRNGRLANETQGQGLQTQGLLGLSSRVRESFISKETREDFPGDVGPCTGHFEKRWADEQSPDRGLLSQGANTNAS</sequence>